<proteinExistence type="predicted"/>
<dbReference type="EMBL" id="CP025612">
    <property type="protein sequence ID" value="AUN31996.1"/>
    <property type="molecule type" value="Genomic_DNA"/>
</dbReference>
<gene>
    <name evidence="1" type="ORF">C0V82_16330</name>
</gene>
<dbReference type="Proteomes" id="UP000234752">
    <property type="component" value="Chromosome eg_2"/>
</dbReference>
<dbReference type="OrthoDB" id="7473306at2"/>
<keyword evidence="2" id="KW-1185">Reference proteome</keyword>
<evidence type="ECO:0000313" key="1">
    <source>
        <dbReference type="EMBL" id="AUN31996.1"/>
    </source>
</evidence>
<protein>
    <submittedName>
        <fullName evidence="1">Uncharacterized protein</fullName>
    </submittedName>
</protein>
<sequence length="282" mass="30502">MKTDINTANIQKWATTLANTHRTMMVAEGRIIRGGPHPYFPVCGEVREDMPEADSMAKLWAGSMEMFRTLAAIRSVCRDAAGATPQEHQALLTMIIAQVSDALPVPTNAEQNAADAGTPLPEDSDPPAIYKDMAEMAAGFMLRWRADMRAIARWQAATGRVMTWPDHADLCVWLMEQLDAKDATSGARWKSPGAMPFLTLGPEPDGWDVDGAGGPGYSLLWKAIQVWAVCQGRVGVTIGEAAAVFNMPLSMVAQAITETNSPFMFLGGPADDPKTTIEHDGE</sequence>
<name>A0A2K9NHF5_9PROT</name>
<dbReference type="AlphaFoldDB" id="A0A2K9NHF5"/>
<reference evidence="1 2" key="1">
    <citation type="submission" date="2017-12" db="EMBL/GenBank/DDBJ databases">
        <title>Genomes of bacteria within cyanobacterial aggregates.</title>
        <authorList>
            <person name="Cai H."/>
        </authorList>
    </citation>
    <scope>NUCLEOTIDE SEQUENCE [LARGE SCALE GENOMIC DNA]</scope>
    <source>
        <strain evidence="1 2">TH16</strain>
    </source>
</reference>
<organism evidence="1 2">
    <name type="scientific">Niveispirillum cyanobacteriorum</name>
    <dbReference type="NCBI Taxonomy" id="1612173"/>
    <lineage>
        <taxon>Bacteria</taxon>
        <taxon>Pseudomonadati</taxon>
        <taxon>Pseudomonadota</taxon>
        <taxon>Alphaproteobacteria</taxon>
        <taxon>Rhodospirillales</taxon>
        <taxon>Azospirillaceae</taxon>
        <taxon>Niveispirillum</taxon>
    </lineage>
</organism>
<dbReference type="RefSeq" id="WP_102113550.1">
    <property type="nucleotide sequence ID" value="NZ_BMGN01000012.1"/>
</dbReference>
<accession>A0A2K9NHF5</accession>
<dbReference type="KEGG" id="ncb:C0V82_16330"/>
<evidence type="ECO:0000313" key="2">
    <source>
        <dbReference type="Proteomes" id="UP000234752"/>
    </source>
</evidence>